<gene>
    <name evidence="1" type="ORF">GIB67_020304</name>
</gene>
<name>A0A7J7LVF8_9MAGN</name>
<evidence type="ECO:0000313" key="1">
    <source>
        <dbReference type="EMBL" id="KAF6146520.1"/>
    </source>
</evidence>
<comment type="caution">
    <text evidence="1">The sequence shown here is derived from an EMBL/GenBank/DDBJ whole genome shotgun (WGS) entry which is preliminary data.</text>
</comment>
<keyword evidence="2" id="KW-1185">Reference proteome</keyword>
<sequence>KKLLKSFELVEIVRNTAQKLLKSFERVKSRSNENNAWAKIPGDFLIRSNDLMTRSNDFGYV</sequence>
<evidence type="ECO:0000313" key="2">
    <source>
        <dbReference type="Proteomes" id="UP000541444"/>
    </source>
</evidence>
<protein>
    <submittedName>
        <fullName evidence="1">Uncharacterized protein</fullName>
    </submittedName>
</protein>
<dbReference type="AlphaFoldDB" id="A0A7J7LVF8"/>
<organism evidence="1 2">
    <name type="scientific">Kingdonia uniflora</name>
    <dbReference type="NCBI Taxonomy" id="39325"/>
    <lineage>
        <taxon>Eukaryota</taxon>
        <taxon>Viridiplantae</taxon>
        <taxon>Streptophyta</taxon>
        <taxon>Embryophyta</taxon>
        <taxon>Tracheophyta</taxon>
        <taxon>Spermatophyta</taxon>
        <taxon>Magnoliopsida</taxon>
        <taxon>Ranunculales</taxon>
        <taxon>Circaeasteraceae</taxon>
        <taxon>Kingdonia</taxon>
    </lineage>
</organism>
<dbReference type="EMBL" id="JACGCM010001974">
    <property type="protein sequence ID" value="KAF6146520.1"/>
    <property type="molecule type" value="Genomic_DNA"/>
</dbReference>
<feature type="non-terminal residue" evidence="1">
    <location>
        <position position="61"/>
    </location>
</feature>
<proteinExistence type="predicted"/>
<accession>A0A7J7LVF8</accession>
<dbReference type="Proteomes" id="UP000541444">
    <property type="component" value="Unassembled WGS sequence"/>
</dbReference>
<reference evidence="1 2" key="1">
    <citation type="journal article" date="2020" name="IScience">
        <title>Genome Sequencing of the Endangered Kingdonia uniflora (Circaeasteraceae, Ranunculales) Reveals Potential Mechanisms of Evolutionary Specialization.</title>
        <authorList>
            <person name="Sun Y."/>
            <person name="Deng T."/>
            <person name="Zhang A."/>
            <person name="Moore M.J."/>
            <person name="Landis J.B."/>
            <person name="Lin N."/>
            <person name="Zhang H."/>
            <person name="Zhang X."/>
            <person name="Huang J."/>
            <person name="Zhang X."/>
            <person name="Sun H."/>
            <person name="Wang H."/>
        </authorList>
    </citation>
    <scope>NUCLEOTIDE SEQUENCE [LARGE SCALE GENOMIC DNA]</scope>
    <source>
        <strain evidence="1">TB1705</strain>
        <tissue evidence="1">Leaf</tissue>
    </source>
</reference>